<organism evidence="2 3">
    <name type="scientific">Rattus norvegicus</name>
    <name type="common">Rat</name>
    <dbReference type="NCBI Taxonomy" id="10116"/>
    <lineage>
        <taxon>Eukaryota</taxon>
        <taxon>Metazoa</taxon>
        <taxon>Chordata</taxon>
        <taxon>Craniata</taxon>
        <taxon>Vertebrata</taxon>
        <taxon>Euteleostomi</taxon>
        <taxon>Mammalia</taxon>
        <taxon>Eutheria</taxon>
        <taxon>Euarchontoglires</taxon>
        <taxon>Glires</taxon>
        <taxon>Rodentia</taxon>
        <taxon>Myomorpha</taxon>
        <taxon>Muroidea</taxon>
        <taxon>Muridae</taxon>
        <taxon>Murinae</taxon>
        <taxon>Rattus</taxon>
    </lineage>
</organism>
<evidence type="ECO:0000256" key="1">
    <source>
        <dbReference type="SAM" id="MobiDB-lite"/>
    </source>
</evidence>
<evidence type="ECO:0000313" key="3">
    <source>
        <dbReference type="Proteomes" id="UP000234681"/>
    </source>
</evidence>
<reference evidence="3" key="1">
    <citation type="submission" date="2005-09" db="EMBL/GenBank/DDBJ databases">
        <authorList>
            <person name="Mural R.J."/>
            <person name="Li P.W."/>
            <person name="Adams M.D."/>
            <person name="Amanatides P.G."/>
            <person name="Baden-Tillson H."/>
            <person name="Barnstead M."/>
            <person name="Chin S.H."/>
            <person name="Dew I."/>
            <person name="Evans C.A."/>
            <person name="Ferriera S."/>
            <person name="Flanigan M."/>
            <person name="Fosler C."/>
            <person name="Glodek A."/>
            <person name="Gu Z."/>
            <person name="Holt R.A."/>
            <person name="Jennings D."/>
            <person name="Kraft C.L."/>
            <person name="Lu F."/>
            <person name="Nguyen T."/>
            <person name="Nusskern D.R."/>
            <person name="Pfannkoch C.M."/>
            <person name="Sitter C."/>
            <person name="Sutton G.G."/>
            <person name="Venter J.C."/>
            <person name="Wang Z."/>
            <person name="Woodage T."/>
            <person name="Zheng X.H."/>
            <person name="Zhong F."/>
        </authorList>
    </citation>
    <scope>NUCLEOTIDE SEQUENCE [LARGE SCALE GENOMIC DNA]</scope>
    <source>
        <strain>BN</strain>
        <strain evidence="3">Sprague-Dawley</strain>
    </source>
</reference>
<evidence type="ECO:0000313" key="2">
    <source>
        <dbReference type="EMBL" id="EDM11714.1"/>
    </source>
</evidence>
<proteinExistence type="predicted"/>
<feature type="region of interest" description="Disordered" evidence="1">
    <location>
        <begin position="1"/>
        <end position="43"/>
    </location>
</feature>
<sequence length="43" mass="4403">MMLCSRENSLSTHRLSASPSAGSLSKPGSDKSPLLAGRLQGSS</sequence>
<gene>
    <name evidence="2" type="ORF">rCG_47161</name>
</gene>
<name>A6HWY3_RAT</name>
<protein>
    <submittedName>
        <fullName evidence="2">RCG47161</fullName>
    </submittedName>
</protein>
<dbReference type="AlphaFoldDB" id="A6HWY3"/>
<dbReference type="Proteomes" id="UP000234681">
    <property type="component" value="Chromosome 1"/>
</dbReference>
<dbReference type="EMBL" id="CH473953">
    <property type="protein sequence ID" value="EDM11714.1"/>
    <property type="molecule type" value="Genomic_DNA"/>
</dbReference>
<feature type="compositionally biased region" description="Polar residues" evidence="1">
    <location>
        <begin position="1"/>
        <end position="23"/>
    </location>
</feature>
<accession>A6HWY3</accession>